<evidence type="ECO:0000256" key="15">
    <source>
        <dbReference type="SAM" id="MobiDB-lite"/>
    </source>
</evidence>
<dbReference type="InterPro" id="IPR012910">
    <property type="entry name" value="Plug_dom"/>
</dbReference>
<evidence type="ECO:0000256" key="10">
    <source>
        <dbReference type="ARBA" id="ARBA00023136"/>
    </source>
</evidence>
<feature type="compositionally biased region" description="Polar residues" evidence="15">
    <location>
        <begin position="38"/>
        <end position="68"/>
    </location>
</feature>
<dbReference type="EMBL" id="JACIJK010000005">
    <property type="protein sequence ID" value="MBB5714978.1"/>
    <property type="molecule type" value="Genomic_DNA"/>
</dbReference>
<name>A0A7W9BD37_9SPHN</name>
<keyword evidence="5 12" id="KW-0812">Transmembrane</keyword>
<dbReference type="Proteomes" id="UP000546200">
    <property type="component" value="Unassembled WGS sequence"/>
</dbReference>
<evidence type="ECO:0000256" key="12">
    <source>
        <dbReference type="PROSITE-ProRule" id="PRU01360"/>
    </source>
</evidence>
<evidence type="ECO:0000256" key="16">
    <source>
        <dbReference type="SAM" id="SignalP"/>
    </source>
</evidence>
<dbReference type="PROSITE" id="PS01156">
    <property type="entry name" value="TONB_DEPENDENT_REC_2"/>
    <property type="match status" value="1"/>
</dbReference>
<dbReference type="InterPro" id="IPR036942">
    <property type="entry name" value="Beta-barrel_TonB_sf"/>
</dbReference>
<keyword evidence="3 12" id="KW-1134">Transmembrane beta strand</keyword>
<feature type="domain" description="TonB-dependent receptor plug" evidence="18">
    <location>
        <begin position="83"/>
        <end position="191"/>
    </location>
</feature>
<keyword evidence="8" id="KW-0406">Ion transport</keyword>
<dbReference type="InterPro" id="IPR000531">
    <property type="entry name" value="Beta-barrel_TonB"/>
</dbReference>
<comment type="subcellular location">
    <subcellularLocation>
        <location evidence="1 12">Cell outer membrane</location>
        <topology evidence="1 12">Multi-pass membrane protein</topology>
    </subcellularLocation>
</comment>
<dbReference type="PROSITE" id="PS52016">
    <property type="entry name" value="TONB_DEPENDENT_REC_3"/>
    <property type="match status" value="1"/>
</dbReference>
<evidence type="ECO:0000256" key="9">
    <source>
        <dbReference type="ARBA" id="ARBA00023077"/>
    </source>
</evidence>
<feature type="domain" description="TonB-dependent receptor-like beta-barrel" evidence="17">
    <location>
        <begin position="372"/>
        <end position="885"/>
    </location>
</feature>
<dbReference type="InterPro" id="IPR022357">
    <property type="entry name" value="MIP_CS"/>
</dbReference>
<keyword evidence="20" id="KW-1185">Reference proteome</keyword>
<evidence type="ECO:0000256" key="11">
    <source>
        <dbReference type="ARBA" id="ARBA00023237"/>
    </source>
</evidence>
<feature type="chain" id="PRO_5031156647" evidence="16">
    <location>
        <begin position="22"/>
        <end position="938"/>
    </location>
</feature>
<dbReference type="Pfam" id="PF07715">
    <property type="entry name" value="Plug"/>
    <property type="match status" value="1"/>
</dbReference>
<feature type="short sequence motif" description="TonB C-terminal box" evidence="13">
    <location>
        <begin position="921"/>
        <end position="938"/>
    </location>
</feature>
<evidence type="ECO:0000256" key="7">
    <source>
        <dbReference type="ARBA" id="ARBA00023004"/>
    </source>
</evidence>
<keyword evidence="10 12" id="KW-0472">Membrane</keyword>
<feature type="signal peptide" evidence="16">
    <location>
        <begin position="1"/>
        <end position="21"/>
    </location>
</feature>
<protein>
    <submittedName>
        <fullName evidence="19">Outer membrane receptor protein involved in Fe transport</fullName>
    </submittedName>
</protein>
<keyword evidence="19" id="KW-0675">Receptor</keyword>
<evidence type="ECO:0000259" key="17">
    <source>
        <dbReference type="Pfam" id="PF00593"/>
    </source>
</evidence>
<feature type="region of interest" description="Disordered" evidence="15">
    <location>
        <begin position="22"/>
        <end position="69"/>
    </location>
</feature>
<accession>A0A7W9BD37</accession>
<comment type="caution">
    <text evidence="19">The sequence shown here is derived from an EMBL/GenBank/DDBJ whole genome shotgun (WGS) entry which is preliminary data.</text>
</comment>
<dbReference type="CDD" id="cd01347">
    <property type="entry name" value="ligand_gated_channel"/>
    <property type="match status" value="1"/>
</dbReference>
<dbReference type="InterPro" id="IPR039426">
    <property type="entry name" value="TonB-dep_rcpt-like"/>
</dbReference>
<keyword evidence="9 14" id="KW-0798">TonB box</keyword>
<feature type="compositionally biased region" description="Low complexity" evidence="15">
    <location>
        <begin position="27"/>
        <end position="37"/>
    </location>
</feature>
<keyword evidence="11 12" id="KW-0998">Cell outer membrane</keyword>
<dbReference type="InterPro" id="IPR010917">
    <property type="entry name" value="TonB_rcpt_CS"/>
</dbReference>
<evidence type="ECO:0000313" key="20">
    <source>
        <dbReference type="Proteomes" id="UP000546200"/>
    </source>
</evidence>
<dbReference type="PANTHER" id="PTHR32552:SF81">
    <property type="entry name" value="TONB-DEPENDENT OUTER MEMBRANE RECEPTOR"/>
    <property type="match status" value="1"/>
</dbReference>
<evidence type="ECO:0000313" key="19">
    <source>
        <dbReference type="EMBL" id="MBB5714978.1"/>
    </source>
</evidence>
<evidence type="ECO:0000256" key="3">
    <source>
        <dbReference type="ARBA" id="ARBA00022452"/>
    </source>
</evidence>
<sequence length="938" mass="100997">MRKTAFLLSAAAAALAMPVMAQERPTTDQPTTQQDVQAPSQATANADVESQNSRVTDADNSQDATGINSRDVVVTATRRAERLSNVPIAVTAVSQDTLQNTGATDIRQMTQVTPSLLISSTGTEANASARIRGIGTVGDNPGLESSVAVFIDGVYRSRTGSGLNDLGEVDRIEVLRGPQGTLSGRNASAGTINIITKAPDFRFGGYAEVTGGNYDFFRGAVGITGPIIADKLAFRVDGVASKRDGFLYDVVNRTDYNDRNRYFVRGQLLFKPSDDLQIRLIGDYTYRNEKCCGAVYVDTREKIDPTPGVPGDFALSPTNRIVDVMTSLGGLFPSRGDPYNRRISLTPGRAYSAVTKDYGGSGQIDWNLGGASLTSITAYREYKSEGQSDIDYNNLDIGYRPDDGNSYRQFHTFSQELRLNGELFGDRLNWLVGGYYSKEDLEVVDNLKFGTQYGAFAACRIVATVNPAAALRNPTARGCLSPTGRAVLTGAFGAAAPLVLGGIDRLSTLNNLGSVRDRYYQQSENYAFFTHNIFKLTDQLSITAGLRYTHESKDFSANFTNNNTVCPAQQAGTAQGGLGGLLTNPALATLAGGIITLSCTGNSSATLNGKSISDNFDESQLTGTGVISYKPTRELLLYASYSRGYKAGGYNLDRSDLGSAINPAVTIAPNASLLRFDPETVNAYEAGLKFTTSQFTFNVAAFRQEFKNFQLNTFNGTVYVVQNIGSCSDSLNGGDRDNSPATGRCAGNVKYGVRSQGVELEAGIYPTSNFAVNLGYTLADTKYRNNLVGSEAGEALDPALFLLSGNRLSNAPKHVVTSSVSWTPELGSSGYSALFYVDGRLSSDYNTGSDLFLEKAQDSFFLMNARIGLRAPDRRWSIEAWAQNLLNQDYQQVAFNAPFQGAGSLAQTIQLGTTPANQIFTSFIAEPRTYGVTLRGRF</sequence>
<dbReference type="Gene3D" id="2.40.170.20">
    <property type="entry name" value="TonB-dependent receptor, beta-barrel domain"/>
    <property type="match status" value="2"/>
</dbReference>
<keyword evidence="7" id="KW-0408">Iron</keyword>
<dbReference type="Pfam" id="PF00593">
    <property type="entry name" value="TonB_dep_Rec_b-barrel"/>
    <property type="match status" value="1"/>
</dbReference>
<evidence type="ECO:0000256" key="8">
    <source>
        <dbReference type="ARBA" id="ARBA00023065"/>
    </source>
</evidence>
<evidence type="ECO:0000256" key="2">
    <source>
        <dbReference type="ARBA" id="ARBA00022448"/>
    </source>
</evidence>
<dbReference type="PROSITE" id="PS00221">
    <property type="entry name" value="MIP"/>
    <property type="match status" value="1"/>
</dbReference>
<keyword evidence="4" id="KW-0410">Iron transport</keyword>
<evidence type="ECO:0000256" key="4">
    <source>
        <dbReference type="ARBA" id="ARBA00022496"/>
    </source>
</evidence>
<keyword evidence="6 16" id="KW-0732">Signal</keyword>
<dbReference type="AlphaFoldDB" id="A0A7W9BD37"/>
<proteinExistence type="inferred from homology"/>
<dbReference type="GO" id="GO:0009279">
    <property type="term" value="C:cell outer membrane"/>
    <property type="evidence" value="ECO:0007669"/>
    <property type="project" value="UniProtKB-SubCell"/>
</dbReference>
<dbReference type="RefSeq" id="WP_184056860.1">
    <property type="nucleotide sequence ID" value="NZ_JACIJK010000005.1"/>
</dbReference>
<organism evidence="19 20">
    <name type="scientific">Sphingomonas aerophila</name>
    <dbReference type="NCBI Taxonomy" id="1344948"/>
    <lineage>
        <taxon>Bacteria</taxon>
        <taxon>Pseudomonadati</taxon>
        <taxon>Pseudomonadota</taxon>
        <taxon>Alphaproteobacteria</taxon>
        <taxon>Sphingomonadales</taxon>
        <taxon>Sphingomonadaceae</taxon>
        <taxon>Sphingomonas</taxon>
    </lineage>
</organism>
<gene>
    <name evidence="19" type="ORF">FHS94_001819</name>
</gene>
<reference evidence="19 20" key="1">
    <citation type="submission" date="2020-08" db="EMBL/GenBank/DDBJ databases">
        <title>Genomic Encyclopedia of Type Strains, Phase IV (KMG-IV): sequencing the most valuable type-strain genomes for metagenomic binning, comparative biology and taxonomic classification.</title>
        <authorList>
            <person name="Goeker M."/>
        </authorList>
    </citation>
    <scope>NUCLEOTIDE SEQUENCE [LARGE SCALE GENOMIC DNA]</scope>
    <source>
        <strain evidence="19 20">DSM 100044</strain>
    </source>
</reference>
<evidence type="ECO:0000256" key="1">
    <source>
        <dbReference type="ARBA" id="ARBA00004571"/>
    </source>
</evidence>
<evidence type="ECO:0000256" key="6">
    <source>
        <dbReference type="ARBA" id="ARBA00022729"/>
    </source>
</evidence>
<dbReference type="PANTHER" id="PTHR32552">
    <property type="entry name" value="FERRICHROME IRON RECEPTOR-RELATED"/>
    <property type="match status" value="1"/>
</dbReference>
<evidence type="ECO:0000256" key="13">
    <source>
        <dbReference type="PROSITE-ProRule" id="PRU10144"/>
    </source>
</evidence>
<evidence type="ECO:0000259" key="18">
    <source>
        <dbReference type="Pfam" id="PF07715"/>
    </source>
</evidence>
<evidence type="ECO:0000256" key="14">
    <source>
        <dbReference type="RuleBase" id="RU003357"/>
    </source>
</evidence>
<evidence type="ECO:0000256" key="5">
    <source>
        <dbReference type="ARBA" id="ARBA00022692"/>
    </source>
</evidence>
<dbReference type="SUPFAM" id="SSF56935">
    <property type="entry name" value="Porins"/>
    <property type="match status" value="1"/>
</dbReference>
<keyword evidence="2 12" id="KW-0813">Transport</keyword>
<comment type="similarity">
    <text evidence="12 14">Belongs to the TonB-dependent receptor family.</text>
</comment>
<dbReference type="GO" id="GO:0006826">
    <property type="term" value="P:iron ion transport"/>
    <property type="evidence" value="ECO:0007669"/>
    <property type="project" value="UniProtKB-KW"/>
</dbReference>